<dbReference type="SUPFAM" id="SSF53218">
    <property type="entry name" value="Molybdenum cofactor biosynthesis proteins"/>
    <property type="match status" value="1"/>
</dbReference>
<evidence type="ECO:0000313" key="6">
    <source>
        <dbReference type="EMBL" id="MCL6679206.1"/>
    </source>
</evidence>
<comment type="function">
    <text evidence="1 4">Catalyzes the insertion of molybdate into adenylated molybdopterin with the concomitant release of AMP.</text>
</comment>
<dbReference type="InterPro" id="IPR036688">
    <property type="entry name" value="MoeA_C_domain_IV_sf"/>
</dbReference>
<dbReference type="Pfam" id="PF00994">
    <property type="entry name" value="MoCF_biosynth"/>
    <property type="match status" value="1"/>
</dbReference>
<keyword evidence="4" id="KW-0808">Transferase</keyword>
<comment type="catalytic activity">
    <reaction evidence="3">
        <text>adenylyl-molybdopterin + molybdate = Mo-molybdopterin + AMP + H(+)</text>
        <dbReference type="Rhea" id="RHEA:35047"/>
        <dbReference type="ChEBI" id="CHEBI:15378"/>
        <dbReference type="ChEBI" id="CHEBI:36264"/>
        <dbReference type="ChEBI" id="CHEBI:62727"/>
        <dbReference type="ChEBI" id="CHEBI:71302"/>
        <dbReference type="ChEBI" id="CHEBI:456215"/>
        <dbReference type="EC" id="2.10.1.1"/>
    </reaction>
</comment>
<reference evidence="6" key="1">
    <citation type="submission" date="2022-05" db="EMBL/GenBank/DDBJ databases">
        <authorList>
            <person name="Jo J.-H."/>
            <person name="Im W.-T."/>
        </authorList>
    </citation>
    <scope>NUCLEOTIDE SEQUENCE</scope>
    <source>
        <strain evidence="6">RG327</strain>
    </source>
</reference>
<dbReference type="PANTHER" id="PTHR10192">
    <property type="entry name" value="MOLYBDOPTERIN BIOSYNTHESIS PROTEIN"/>
    <property type="match status" value="1"/>
</dbReference>
<dbReference type="SUPFAM" id="SSF63882">
    <property type="entry name" value="MoeA N-terminal region -like"/>
    <property type="match status" value="1"/>
</dbReference>
<evidence type="ECO:0000256" key="3">
    <source>
        <dbReference type="ARBA" id="ARBA00047317"/>
    </source>
</evidence>
<dbReference type="RefSeq" id="WP_249868120.1">
    <property type="nucleotide sequence ID" value="NZ_JAMGBC010000001.1"/>
</dbReference>
<dbReference type="Proteomes" id="UP001165343">
    <property type="component" value="Unassembled WGS sequence"/>
</dbReference>
<comment type="caution">
    <text evidence="6">The sequence shown here is derived from an EMBL/GenBank/DDBJ whole genome shotgun (WGS) entry which is preliminary data.</text>
</comment>
<accession>A0ABT0RG56</accession>
<dbReference type="EC" id="2.10.1.1" evidence="4"/>
<dbReference type="InterPro" id="IPR038987">
    <property type="entry name" value="MoeA-like"/>
</dbReference>
<keyword evidence="4" id="KW-0479">Metal-binding</keyword>
<comment type="pathway">
    <text evidence="4">Cofactor biosynthesis; molybdopterin biosynthesis.</text>
</comment>
<dbReference type="InterPro" id="IPR001453">
    <property type="entry name" value="MoaB/Mog_dom"/>
</dbReference>
<dbReference type="PANTHER" id="PTHR10192:SF5">
    <property type="entry name" value="GEPHYRIN"/>
    <property type="match status" value="1"/>
</dbReference>
<sequence length="395" mass="41134">MISFDEAVAEIGRVAKPRGFESVSIEEAAGRVLASPVVAAIDSPRTDVSAMDGYALADADLRAVPARLTIVGESFAGAGFGGSMGAGECVRIFTGAPVPAGADRVVMQENVRREGDIAIFESAPGNARHVRVAGNDFRSGDQLLDCGRFLDPRGIVAAAAADIAGVQVYRRPRVHILSTGDELAEPGSATSRADAIPESVSFGVAAMANQWGADVTGRSRLRDELAGMRSAAASAAKEADLVIVTGGASVGEKDFAKAMFEPAGLELVFSKVAMKPGKPVWLGRAGEALVLGLPGNPTSAMVTARLFLAPLLAGMTGRRMEDALGWRNAPLEAPLAECGSRETFHRACWSGERVQLVGNQDSSAQNALAQADLLVRQRPNSPRLEAGGLVQTLAF</sequence>
<proteinExistence type="inferred from homology"/>
<dbReference type="Gene3D" id="2.170.190.11">
    <property type="entry name" value="Molybdopterin biosynthesis moea protein, domain 3"/>
    <property type="match status" value="1"/>
</dbReference>
<dbReference type="InterPro" id="IPR005110">
    <property type="entry name" value="MoeA_linker/N"/>
</dbReference>
<evidence type="ECO:0000259" key="5">
    <source>
        <dbReference type="SMART" id="SM00852"/>
    </source>
</evidence>
<keyword evidence="4" id="KW-0500">Molybdenum</keyword>
<evidence type="ECO:0000256" key="1">
    <source>
        <dbReference type="ARBA" id="ARBA00002901"/>
    </source>
</evidence>
<comment type="similarity">
    <text evidence="2 4">Belongs to the MoeA family.</text>
</comment>
<gene>
    <name evidence="6" type="ORF">LZ519_07745</name>
</gene>
<dbReference type="SMART" id="SM00852">
    <property type="entry name" value="MoCF_biosynth"/>
    <property type="match status" value="1"/>
</dbReference>
<evidence type="ECO:0000313" key="7">
    <source>
        <dbReference type="Proteomes" id="UP001165343"/>
    </source>
</evidence>
<dbReference type="CDD" id="cd00887">
    <property type="entry name" value="MoeA"/>
    <property type="match status" value="1"/>
</dbReference>
<evidence type="ECO:0000256" key="2">
    <source>
        <dbReference type="ARBA" id="ARBA00010763"/>
    </source>
</evidence>
<dbReference type="InterPro" id="IPR036135">
    <property type="entry name" value="MoeA_linker/N_sf"/>
</dbReference>
<keyword evidence="7" id="KW-1185">Reference proteome</keyword>
<dbReference type="InterPro" id="IPR036425">
    <property type="entry name" value="MoaB/Mog-like_dom_sf"/>
</dbReference>
<dbReference type="Gene3D" id="3.90.105.10">
    <property type="entry name" value="Molybdopterin biosynthesis moea protein, domain 2"/>
    <property type="match status" value="1"/>
</dbReference>
<feature type="domain" description="MoaB/Mog" evidence="5">
    <location>
        <begin position="175"/>
        <end position="314"/>
    </location>
</feature>
<dbReference type="EMBL" id="JAMGBC010000001">
    <property type="protein sequence ID" value="MCL6679206.1"/>
    <property type="molecule type" value="Genomic_DNA"/>
</dbReference>
<name>A0ABT0RG56_9SPHN</name>
<protein>
    <recommendedName>
        <fullName evidence="4">Molybdopterin molybdenumtransferase</fullName>
        <ecNumber evidence="4">2.10.1.1</ecNumber>
    </recommendedName>
</protein>
<organism evidence="6 7">
    <name type="scientific">Sphingomonas anseongensis</name>
    <dbReference type="NCBI Taxonomy" id="2908207"/>
    <lineage>
        <taxon>Bacteria</taxon>
        <taxon>Pseudomonadati</taxon>
        <taxon>Pseudomonadota</taxon>
        <taxon>Alphaproteobacteria</taxon>
        <taxon>Sphingomonadales</taxon>
        <taxon>Sphingomonadaceae</taxon>
        <taxon>Sphingomonas</taxon>
    </lineage>
</organism>
<dbReference type="Gene3D" id="3.40.980.10">
    <property type="entry name" value="MoaB/Mog-like domain"/>
    <property type="match status" value="1"/>
</dbReference>
<keyword evidence="4" id="KW-0501">Molybdenum cofactor biosynthesis</keyword>
<dbReference type="SUPFAM" id="SSF63867">
    <property type="entry name" value="MoeA C-terminal domain-like"/>
    <property type="match status" value="1"/>
</dbReference>
<evidence type="ECO:0000256" key="4">
    <source>
        <dbReference type="RuleBase" id="RU365090"/>
    </source>
</evidence>
<dbReference type="Gene3D" id="2.40.340.10">
    <property type="entry name" value="MoeA, C-terminal, domain IV"/>
    <property type="match status" value="1"/>
</dbReference>
<dbReference type="Pfam" id="PF03453">
    <property type="entry name" value="MoeA_N"/>
    <property type="match status" value="1"/>
</dbReference>
<keyword evidence="4" id="KW-0460">Magnesium</keyword>
<comment type="cofactor">
    <cofactor evidence="4">
        <name>Mg(2+)</name>
        <dbReference type="ChEBI" id="CHEBI:18420"/>
    </cofactor>
</comment>